<feature type="transmembrane region" description="Helical" evidence="7">
    <location>
        <begin position="222"/>
        <end position="243"/>
    </location>
</feature>
<protein>
    <submittedName>
        <fullName evidence="9">Type VII secretion integral membrane protein EccD</fullName>
    </submittedName>
</protein>
<evidence type="ECO:0000259" key="8">
    <source>
        <dbReference type="Pfam" id="PF19053"/>
    </source>
</evidence>
<feature type="transmembrane region" description="Helical" evidence="7">
    <location>
        <begin position="171"/>
        <end position="189"/>
    </location>
</feature>
<name>A0A1S1KK43_9MYCO</name>
<dbReference type="AlphaFoldDB" id="A0A1S1KK43"/>
<feature type="transmembrane region" description="Helical" evidence="7">
    <location>
        <begin position="308"/>
        <end position="328"/>
    </location>
</feature>
<keyword evidence="10" id="KW-1185">Reference proteome</keyword>
<evidence type="ECO:0000256" key="5">
    <source>
        <dbReference type="ARBA" id="ARBA00022989"/>
    </source>
</evidence>
<feature type="domain" description="EccD-like transmembrane" evidence="8">
    <location>
        <begin position="117"/>
        <end position="445"/>
    </location>
</feature>
<sequence>MPDSLRHVSVHCGPPPGVERGATIDLALPAAMTVGELLPWIVDMLGAGDGTPRHWQLARLGGDDLDASATLVQNDIHDGDLLILTGSHDQPAFERPLMSILTESSDDEAVPAGLRVAACLWASALGLVAVAWAGIGSLGWNRIAVAAAVAITMAGITVSAPRMGLSPTVTATLNVVAVAFAGVLGFLVVPAGPAAANFFLAAIAAASSGALLIRASDCGREILLAVMTVAVVLATATGVSALWPVPTPALGAMVSALGLGLLPLTPRLSIALAGLTPAVPGYPDTEEDALGSSRSDDDPRALLGFQNLVGLVAGCAAAGALGTTIVCLSSVRQVSAVEVAFVAAVGVALLLRSRTYACGRCLAMTMICGTLSLTAAFALVVAWAPAHGSWIGVLAVSAGIAAIWPATVRGPVAARLADVIEYGALAAVVPLACWLIGAFDLLDGLGLR</sequence>
<dbReference type="Pfam" id="PF08817">
    <property type="entry name" value="YukD"/>
    <property type="match status" value="1"/>
</dbReference>
<dbReference type="EMBL" id="MLHV01000005">
    <property type="protein sequence ID" value="OHU05664.1"/>
    <property type="molecule type" value="Genomic_DNA"/>
</dbReference>
<dbReference type="InterPro" id="IPR024962">
    <property type="entry name" value="YukD-like"/>
</dbReference>
<accession>A0A1Q9W372</accession>
<feature type="transmembrane region" description="Helical" evidence="7">
    <location>
        <begin position="363"/>
        <end position="384"/>
    </location>
</feature>
<evidence type="ECO:0000256" key="1">
    <source>
        <dbReference type="ARBA" id="ARBA00004651"/>
    </source>
</evidence>
<dbReference type="Pfam" id="PF19053">
    <property type="entry name" value="EccD"/>
    <property type="match status" value="1"/>
</dbReference>
<comment type="caution">
    <text evidence="9">The sequence shown here is derived from an EMBL/GenBank/DDBJ whole genome shotgun (WGS) entry which is preliminary data.</text>
</comment>
<dbReference type="GO" id="GO:0005886">
    <property type="term" value="C:plasma membrane"/>
    <property type="evidence" value="ECO:0007669"/>
    <property type="project" value="UniProtKB-SubCell"/>
</dbReference>
<accession>A0A1S1KK43</accession>
<reference evidence="9 10" key="1">
    <citation type="submission" date="2016-10" db="EMBL/GenBank/DDBJ databases">
        <title>Evaluation of Human, Animal and Environmental Mycobacterium chelonae Isolates by Core Genome Phylogenomic Analysis, Targeted Gene Comparison, and Anti-microbial Susceptibility Patterns: A Tale of Mistaken Identities.</title>
        <authorList>
            <person name="Fogelson S.B."/>
            <person name="Camus A.C."/>
            <person name="Lorenz W."/>
            <person name="Vasireddy R."/>
            <person name="Vasireddy S."/>
            <person name="Smith T."/>
            <person name="Brown-Elliott B.A."/>
            <person name="Wallace R.J.Jr."/>
            <person name="Hasan N.A."/>
            <person name="Reischl U."/>
            <person name="Sanchez S."/>
        </authorList>
    </citation>
    <scope>NUCLEOTIDE SEQUENCE [LARGE SCALE GENOMIC DNA]</scope>
    <source>
        <strain evidence="9 10">24999</strain>
    </source>
</reference>
<evidence type="ECO:0000256" key="7">
    <source>
        <dbReference type="SAM" id="Phobius"/>
    </source>
</evidence>
<keyword evidence="4 7" id="KW-0812">Transmembrane</keyword>
<feature type="transmembrane region" description="Helical" evidence="7">
    <location>
        <begin position="334"/>
        <end position="351"/>
    </location>
</feature>
<evidence type="ECO:0000313" key="9">
    <source>
        <dbReference type="EMBL" id="OHU05664.1"/>
    </source>
</evidence>
<comment type="subcellular location">
    <subcellularLocation>
        <location evidence="1">Cell membrane</location>
        <topology evidence="1">Multi-pass membrane protein</topology>
    </subcellularLocation>
</comment>
<evidence type="ECO:0000256" key="2">
    <source>
        <dbReference type="ARBA" id="ARBA00006162"/>
    </source>
</evidence>
<feature type="transmembrane region" description="Helical" evidence="7">
    <location>
        <begin position="139"/>
        <end position="159"/>
    </location>
</feature>
<evidence type="ECO:0000256" key="6">
    <source>
        <dbReference type="ARBA" id="ARBA00023136"/>
    </source>
</evidence>
<dbReference type="OrthoDB" id="4156660at2"/>
<keyword evidence="3" id="KW-1003">Cell membrane</keyword>
<comment type="similarity">
    <text evidence="2">Belongs to the EccD/Snm4 family.</text>
</comment>
<dbReference type="InterPro" id="IPR006707">
    <property type="entry name" value="T7SS_EccD"/>
</dbReference>
<feature type="transmembrane region" description="Helical" evidence="7">
    <location>
        <begin position="419"/>
        <end position="439"/>
    </location>
</feature>
<dbReference type="RefSeq" id="WP_070944239.1">
    <property type="nucleotide sequence ID" value="NZ_MLCL01000089.1"/>
</dbReference>
<dbReference type="STRING" id="1908205.BKG60_26295"/>
<proteinExistence type="inferred from homology"/>
<keyword evidence="6 7" id="KW-0472">Membrane</keyword>
<feature type="transmembrane region" description="Helical" evidence="7">
    <location>
        <begin position="390"/>
        <end position="407"/>
    </location>
</feature>
<dbReference type="InterPro" id="IPR044049">
    <property type="entry name" value="EccD_transm"/>
</dbReference>
<feature type="transmembrane region" description="Helical" evidence="7">
    <location>
        <begin position="249"/>
        <end position="265"/>
    </location>
</feature>
<organism evidence="9 10">
    <name type="scientific">Mycobacterium syngnathidarum</name>
    <dbReference type="NCBI Taxonomy" id="1908205"/>
    <lineage>
        <taxon>Bacteria</taxon>
        <taxon>Bacillati</taxon>
        <taxon>Actinomycetota</taxon>
        <taxon>Actinomycetes</taxon>
        <taxon>Mycobacteriales</taxon>
        <taxon>Mycobacteriaceae</taxon>
        <taxon>Mycobacterium</taxon>
    </lineage>
</organism>
<evidence type="ECO:0000313" key="10">
    <source>
        <dbReference type="Proteomes" id="UP000179636"/>
    </source>
</evidence>
<dbReference type="Proteomes" id="UP000179636">
    <property type="component" value="Unassembled WGS sequence"/>
</dbReference>
<evidence type="ECO:0000256" key="3">
    <source>
        <dbReference type="ARBA" id="ARBA00022475"/>
    </source>
</evidence>
<dbReference type="Gene3D" id="3.10.20.90">
    <property type="entry name" value="Phosphatidylinositol 3-kinase Catalytic Subunit, Chain A, domain 1"/>
    <property type="match status" value="1"/>
</dbReference>
<evidence type="ECO:0000256" key="4">
    <source>
        <dbReference type="ARBA" id="ARBA00022692"/>
    </source>
</evidence>
<gene>
    <name evidence="9" type="ORF">BKG61_07260</name>
</gene>
<keyword evidence="5 7" id="KW-1133">Transmembrane helix</keyword>
<feature type="transmembrane region" description="Helical" evidence="7">
    <location>
        <begin position="112"/>
        <end position="133"/>
    </location>
</feature>
<dbReference type="NCBIfam" id="TIGR03920">
    <property type="entry name" value="T7SS_EccD"/>
    <property type="match status" value="1"/>
</dbReference>
<feature type="transmembrane region" description="Helical" evidence="7">
    <location>
        <begin position="195"/>
        <end position="215"/>
    </location>
</feature>